<dbReference type="SUPFAM" id="SSF48403">
    <property type="entry name" value="Ankyrin repeat"/>
    <property type="match status" value="1"/>
</dbReference>
<reference evidence="4 5" key="1">
    <citation type="submission" date="2016-06" db="EMBL/GenBank/DDBJ databases">
        <title>Living apart together: crosstalk between the core and supernumerary genomes in a fungal plant pathogen.</title>
        <authorList>
            <person name="Vanheule A."/>
            <person name="Audenaert K."/>
            <person name="Warris S."/>
            <person name="Van De Geest H."/>
            <person name="Schijlen E."/>
            <person name="Hofte M."/>
            <person name="De Saeger S."/>
            <person name="Haesaert G."/>
            <person name="Waalwijk C."/>
            <person name="Van Der Lee T."/>
        </authorList>
    </citation>
    <scope>NUCLEOTIDE SEQUENCE [LARGE SCALE GENOMIC DNA]</scope>
    <source>
        <strain evidence="4 5">2516</strain>
    </source>
</reference>
<organism evidence="4 5">
    <name type="scientific">Fusarium poae</name>
    <dbReference type="NCBI Taxonomy" id="36050"/>
    <lineage>
        <taxon>Eukaryota</taxon>
        <taxon>Fungi</taxon>
        <taxon>Dikarya</taxon>
        <taxon>Ascomycota</taxon>
        <taxon>Pezizomycotina</taxon>
        <taxon>Sordariomycetes</taxon>
        <taxon>Hypocreomycetidae</taxon>
        <taxon>Hypocreales</taxon>
        <taxon>Nectriaceae</taxon>
        <taxon>Fusarium</taxon>
    </lineage>
</organism>
<evidence type="ECO:0000313" key="4">
    <source>
        <dbReference type="EMBL" id="OBS28096.1"/>
    </source>
</evidence>
<name>A0A1B8B5W0_FUSPO</name>
<sequence length="430" mass="48284">MPPEIIVCIVDSMLKMNHGCEQPARWTWADDEPEPYFNPLHRYKDALSLATTCKALYNLLIKQIYRTDVRNNKSAALLRSAKMGSLEGVKRSLEAGANVDIGDTTMGTVSRDIARFCLSMDGEVHELYWGAWHPFDMSGQATAIHWAAYWGHKDIVSLLLERGADVNHRVHVKADTFYCDIVDANVEDGIICLKGVDEEVARWTLEHGANPLYFAIKGGDWDTIHLLIHAGAEFVTHTGCGIHALHQAVSNGDTGLVESLLQHESVVANLNTILDSRGATALHYLNYISDDDVENCRIIRKLVEHDFLVNTTDGYDALPIQEAILQQSNIITTEFIRYGSLIPEEFASQTFDGNFIQRSDIMKALQDAEDRGFTVGIHHPLSLIAATFSARVRTYRHFFKLVYRTGEVPLPMNSYGPDRWETFWAMSALT</sequence>
<protein>
    <submittedName>
        <fullName evidence="4">Uncharacterized protein</fullName>
    </submittedName>
</protein>
<dbReference type="Pfam" id="PF00023">
    <property type="entry name" value="Ank"/>
    <property type="match status" value="1"/>
</dbReference>
<dbReference type="InterPro" id="IPR036770">
    <property type="entry name" value="Ankyrin_rpt-contain_sf"/>
</dbReference>
<dbReference type="PANTHER" id="PTHR24171:SF8">
    <property type="entry name" value="BRCA1-ASSOCIATED RING DOMAIN PROTEIN 1"/>
    <property type="match status" value="1"/>
</dbReference>
<dbReference type="GO" id="GO:0004842">
    <property type="term" value="F:ubiquitin-protein transferase activity"/>
    <property type="evidence" value="ECO:0007669"/>
    <property type="project" value="TreeGrafter"/>
</dbReference>
<dbReference type="PROSITE" id="PS50088">
    <property type="entry name" value="ANK_REPEAT"/>
    <property type="match status" value="2"/>
</dbReference>
<dbReference type="SMART" id="SM00248">
    <property type="entry name" value="ANK"/>
    <property type="match status" value="5"/>
</dbReference>
<feature type="repeat" description="ANK" evidence="3">
    <location>
        <begin position="139"/>
        <end position="171"/>
    </location>
</feature>
<dbReference type="Proteomes" id="UP000091967">
    <property type="component" value="Unassembled WGS sequence"/>
</dbReference>
<accession>A0A1B8B5W0</accession>
<feature type="repeat" description="ANK" evidence="3">
    <location>
        <begin position="207"/>
        <end position="233"/>
    </location>
</feature>
<keyword evidence="1" id="KW-0677">Repeat</keyword>
<dbReference type="AlphaFoldDB" id="A0A1B8B5W0"/>
<evidence type="ECO:0000313" key="5">
    <source>
        <dbReference type="Proteomes" id="UP000091967"/>
    </source>
</evidence>
<dbReference type="EMBL" id="LYXU01000001">
    <property type="protein sequence ID" value="OBS28096.1"/>
    <property type="molecule type" value="Genomic_DNA"/>
</dbReference>
<gene>
    <name evidence="4" type="ORF">FPOA_02036</name>
</gene>
<evidence type="ECO:0000256" key="2">
    <source>
        <dbReference type="ARBA" id="ARBA00023043"/>
    </source>
</evidence>
<proteinExistence type="predicted"/>
<dbReference type="STRING" id="36050.A0A1B8B5W0"/>
<keyword evidence="5" id="KW-1185">Reference proteome</keyword>
<evidence type="ECO:0000256" key="3">
    <source>
        <dbReference type="PROSITE-ProRule" id="PRU00023"/>
    </source>
</evidence>
<dbReference type="Gene3D" id="1.25.40.20">
    <property type="entry name" value="Ankyrin repeat-containing domain"/>
    <property type="match status" value="2"/>
</dbReference>
<keyword evidence="2 3" id="KW-0040">ANK repeat</keyword>
<dbReference type="GO" id="GO:0085020">
    <property type="term" value="P:protein K6-linked ubiquitination"/>
    <property type="evidence" value="ECO:0007669"/>
    <property type="project" value="TreeGrafter"/>
</dbReference>
<dbReference type="PANTHER" id="PTHR24171">
    <property type="entry name" value="ANKYRIN REPEAT DOMAIN-CONTAINING PROTEIN 39-RELATED"/>
    <property type="match status" value="1"/>
</dbReference>
<dbReference type="OMA" id="PAMIRTY"/>
<dbReference type="InterPro" id="IPR002110">
    <property type="entry name" value="Ankyrin_rpt"/>
</dbReference>
<comment type="caution">
    <text evidence="4">The sequence shown here is derived from an EMBL/GenBank/DDBJ whole genome shotgun (WGS) entry which is preliminary data.</text>
</comment>
<dbReference type="Pfam" id="PF12796">
    <property type="entry name" value="Ank_2"/>
    <property type="match status" value="1"/>
</dbReference>
<dbReference type="PROSITE" id="PS50297">
    <property type="entry name" value="ANK_REP_REGION"/>
    <property type="match status" value="2"/>
</dbReference>
<evidence type="ECO:0000256" key="1">
    <source>
        <dbReference type="ARBA" id="ARBA00022737"/>
    </source>
</evidence>